<dbReference type="Gene3D" id="3.30.70.100">
    <property type="match status" value="1"/>
</dbReference>
<keyword evidence="12" id="KW-0560">Oxidoreductase</keyword>
<keyword evidence="9" id="KW-0472">Membrane</keyword>
<keyword evidence="13" id="KW-1185">Reference proteome</keyword>
<keyword evidence="4" id="KW-0410">Iron transport</keyword>
<keyword evidence="7" id="KW-0408">Iron</keyword>
<dbReference type="EMBL" id="JACHXW010000006">
    <property type="protein sequence ID" value="MBB3152443.1"/>
    <property type="molecule type" value="Genomic_DNA"/>
</dbReference>
<evidence type="ECO:0000256" key="1">
    <source>
        <dbReference type="ARBA" id="ARBA00004202"/>
    </source>
</evidence>
<sequence>MTNTPSAIDLEKIEHEMGMFQLFDVTASVPEGKMTAIIGPNGSGKSTLLKIVAKLLKADKGDVSVQGKAAGVYSRADYARTISMLPQAKEMLPELTVRELIAFGRSPHKGMFKQRLTDEDNKIIDWAMKTMSIRRHDDRMFHTLSGGEQQKARIAMALAQKTSIILLDEPTTFLDISHQLEVMGMLRKINQEQGITIVMVLHDLQQAAAFCDHLIAMKDGEIVSTGNPQAVITSRFLRQVYEIEAKVSFEQNYPVIIPIPRNYEEDATMIIVTNISQITKGNGDKLIERFDRIGKVEGMEGFLGLEVLLTQNTKDYDEVSVVTRWNSKDDFQAWTKSEAFRESHTHRKTPDYIISNKITFQEVKVKRNPLPPIQQELAKEA</sequence>
<dbReference type="SMART" id="SM00382">
    <property type="entry name" value="AAA"/>
    <property type="match status" value="1"/>
</dbReference>
<reference evidence="12 13" key="1">
    <citation type="submission" date="2020-08" db="EMBL/GenBank/DDBJ databases">
        <title>Genomic Encyclopedia of Type Strains, Phase III (KMG-III): the genomes of soil and plant-associated and newly described type strains.</title>
        <authorList>
            <person name="Whitman W."/>
        </authorList>
    </citation>
    <scope>NUCLEOTIDE SEQUENCE [LARGE SCALE GENOMIC DNA]</scope>
    <source>
        <strain evidence="12 13">CECT 8234</strain>
    </source>
</reference>
<dbReference type="InterPro" id="IPR003593">
    <property type="entry name" value="AAA+_ATPase"/>
</dbReference>
<dbReference type="PROSITE" id="PS00211">
    <property type="entry name" value="ABC_TRANSPORTER_1"/>
    <property type="match status" value="1"/>
</dbReference>
<dbReference type="SUPFAM" id="SSF54909">
    <property type="entry name" value="Dimeric alpha+beta barrel"/>
    <property type="match status" value="1"/>
</dbReference>
<dbReference type="FunFam" id="3.40.50.300:FF:000134">
    <property type="entry name" value="Iron-enterobactin ABC transporter ATP-binding protein"/>
    <property type="match status" value="1"/>
</dbReference>
<name>A0A7W5C7A3_9BACL</name>
<dbReference type="InterPro" id="IPR027417">
    <property type="entry name" value="P-loop_NTPase"/>
</dbReference>
<dbReference type="PROSITE" id="PS50893">
    <property type="entry name" value="ABC_TRANSPORTER_2"/>
    <property type="match status" value="1"/>
</dbReference>
<protein>
    <submittedName>
        <fullName evidence="12">Heme oxygenase (Staphylobilin-producing)</fullName>
        <ecNumber evidence="12">1.14.99.48</ecNumber>
    </submittedName>
</protein>
<dbReference type="GO" id="GO:0016491">
    <property type="term" value="F:oxidoreductase activity"/>
    <property type="evidence" value="ECO:0007669"/>
    <property type="project" value="UniProtKB-KW"/>
</dbReference>
<dbReference type="PANTHER" id="PTHR42771">
    <property type="entry name" value="IRON(3+)-HYDROXAMATE IMPORT ATP-BINDING PROTEIN FHUC"/>
    <property type="match status" value="1"/>
</dbReference>
<keyword evidence="3" id="KW-1003">Cell membrane</keyword>
<evidence type="ECO:0000256" key="3">
    <source>
        <dbReference type="ARBA" id="ARBA00022475"/>
    </source>
</evidence>
<evidence type="ECO:0000256" key="8">
    <source>
        <dbReference type="ARBA" id="ARBA00023065"/>
    </source>
</evidence>
<evidence type="ECO:0000256" key="6">
    <source>
        <dbReference type="ARBA" id="ARBA00022840"/>
    </source>
</evidence>
<dbReference type="InterPro" id="IPR051535">
    <property type="entry name" value="Siderophore_ABC-ATPase"/>
</dbReference>
<comment type="caution">
    <text evidence="12">The sequence shown here is derived from an EMBL/GenBank/DDBJ whole genome shotgun (WGS) entry which is preliminary data.</text>
</comment>
<keyword evidence="8" id="KW-0406">Ion transport</keyword>
<dbReference type="InterPro" id="IPR011008">
    <property type="entry name" value="Dimeric_a/b-barrel"/>
</dbReference>
<evidence type="ECO:0000256" key="9">
    <source>
        <dbReference type="ARBA" id="ARBA00023136"/>
    </source>
</evidence>
<dbReference type="SUPFAM" id="SSF52540">
    <property type="entry name" value="P-loop containing nucleoside triphosphate hydrolases"/>
    <property type="match status" value="1"/>
</dbReference>
<dbReference type="GO" id="GO:0005524">
    <property type="term" value="F:ATP binding"/>
    <property type="evidence" value="ECO:0007669"/>
    <property type="project" value="UniProtKB-KW"/>
</dbReference>
<dbReference type="GO" id="GO:0006826">
    <property type="term" value="P:iron ion transport"/>
    <property type="evidence" value="ECO:0007669"/>
    <property type="project" value="UniProtKB-KW"/>
</dbReference>
<dbReference type="AlphaFoldDB" id="A0A7W5C7A3"/>
<evidence type="ECO:0000256" key="7">
    <source>
        <dbReference type="ARBA" id="ARBA00023004"/>
    </source>
</evidence>
<dbReference type="PANTHER" id="PTHR42771:SF4">
    <property type="entry name" value="IRON(3+)-HYDROXAMATE IMPORT ATP-BINDING PROTEIN FHUC"/>
    <property type="match status" value="1"/>
</dbReference>
<dbReference type="CDD" id="cd03214">
    <property type="entry name" value="ABC_Iron-Siderophores_B12_Hemin"/>
    <property type="match status" value="1"/>
</dbReference>
<organism evidence="12 13">
    <name type="scientific">Paenibacillus endophyticus</name>
    <dbReference type="NCBI Taxonomy" id="1294268"/>
    <lineage>
        <taxon>Bacteria</taxon>
        <taxon>Bacillati</taxon>
        <taxon>Bacillota</taxon>
        <taxon>Bacilli</taxon>
        <taxon>Bacillales</taxon>
        <taxon>Paenibacillaceae</taxon>
        <taxon>Paenibacillus</taxon>
    </lineage>
</organism>
<evidence type="ECO:0000259" key="11">
    <source>
        <dbReference type="PROSITE" id="PS51725"/>
    </source>
</evidence>
<dbReference type="PROSITE" id="PS51725">
    <property type="entry name" value="ABM"/>
    <property type="match status" value="1"/>
</dbReference>
<dbReference type="InterPro" id="IPR007138">
    <property type="entry name" value="ABM_dom"/>
</dbReference>
<dbReference type="Pfam" id="PF03992">
    <property type="entry name" value="ABM"/>
    <property type="match status" value="1"/>
</dbReference>
<dbReference type="GO" id="GO:0016887">
    <property type="term" value="F:ATP hydrolysis activity"/>
    <property type="evidence" value="ECO:0007669"/>
    <property type="project" value="InterPro"/>
</dbReference>
<evidence type="ECO:0000259" key="10">
    <source>
        <dbReference type="PROSITE" id="PS50893"/>
    </source>
</evidence>
<keyword evidence="5" id="KW-0547">Nucleotide-binding</keyword>
<dbReference type="InterPro" id="IPR003439">
    <property type="entry name" value="ABC_transporter-like_ATP-bd"/>
</dbReference>
<comment type="subcellular location">
    <subcellularLocation>
        <location evidence="1">Cell membrane</location>
        <topology evidence="1">Peripheral membrane protein</topology>
    </subcellularLocation>
</comment>
<keyword evidence="2" id="KW-0813">Transport</keyword>
<evidence type="ECO:0000256" key="2">
    <source>
        <dbReference type="ARBA" id="ARBA00022448"/>
    </source>
</evidence>
<evidence type="ECO:0000256" key="4">
    <source>
        <dbReference type="ARBA" id="ARBA00022496"/>
    </source>
</evidence>
<feature type="domain" description="ABM" evidence="11">
    <location>
        <begin position="270"/>
        <end position="360"/>
    </location>
</feature>
<evidence type="ECO:0000313" key="13">
    <source>
        <dbReference type="Proteomes" id="UP000518605"/>
    </source>
</evidence>
<dbReference type="Gene3D" id="3.40.50.300">
    <property type="entry name" value="P-loop containing nucleotide triphosphate hydrolases"/>
    <property type="match status" value="1"/>
</dbReference>
<evidence type="ECO:0000313" key="12">
    <source>
        <dbReference type="EMBL" id="MBB3152443.1"/>
    </source>
</evidence>
<evidence type="ECO:0000256" key="5">
    <source>
        <dbReference type="ARBA" id="ARBA00022741"/>
    </source>
</evidence>
<dbReference type="InterPro" id="IPR017871">
    <property type="entry name" value="ABC_transporter-like_CS"/>
</dbReference>
<dbReference type="Pfam" id="PF00005">
    <property type="entry name" value="ABC_tran"/>
    <property type="match status" value="1"/>
</dbReference>
<accession>A0A7W5C7A3</accession>
<keyword evidence="6" id="KW-0067">ATP-binding</keyword>
<dbReference type="RefSeq" id="WP_281379081.1">
    <property type="nucleotide sequence ID" value="NZ_CBCSLB010000005.1"/>
</dbReference>
<dbReference type="EC" id="1.14.99.48" evidence="12"/>
<feature type="domain" description="ABC transporter" evidence="10">
    <location>
        <begin position="5"/>
        <end position="244"/>
    </location>
</feature>
<dbReference type="Proteomes" id="UP000518605">
    <property type="component" value="Unassembled WGS sequence"/>
</dbReference>
<proteinExistence type="predicted"/>
<gene>
    <name evidence="12" type="ORF">FHS16_002493</name>
</gene>
<dbReference type="NCBIfam" id="NF009839">
    <property type="entry name" value="PRK13314.1"/>
    <property type="match status" value="1"/>
</dbReference>
<dbReference type="GO" id="GO:0005886">
    <property type="term" value="C:plasma membrane"/>
    <property type="evidence" value="ECO:0007669"/>
    <property type="project" value="UniProtKB-SubCell"/>
</dbReference>